<comment type="caution">
    <text evidence="13">The sequence shown here is derived from an EMBL/GenBank/DDBJ whole genome shotgun (WGS) entry which is preliminary data.</text>
</comment>
<dbReference type="HAMAP" id="MF_00041">
    <property type="entry name" value="Cys_tRNA_synth"/>
    <property type="match status" value="1"/>
</dbReference>
<feature type="region of interest" description="Disordered" evidence="11">
    <location>
        <begin position="771"/>
        <end position="812"/>
    </location>
</feature>
<feature type="compositionally biased region" description="Basic and acidic residues" evidence="11">
    <location>
        <begin position="775"/>
        <end position="786"/>
    </location>
</feature>
<dbReference type="EC" id="6.1.1.16" evidence="2"/>
<protein>
    <recommendedName>
        <fullName evidence="2">cysteine--tRNA ligase</fullName>
        <ecNumber evidence="2">6.1.1.16</ecNumber>
    </recommendedName>
    <alternativeName>
        <fullName evidence="10">Cysteinyl-tRNA synthetase</fullName>
    </alternativeName>
</protein>
<keyword evidence="6" id="KW-0862">Zinc</keyword>
<dbReference type="InterPro" id="IPR032678">
    <property type="entry name" value="tRNA-synt_1_cat_dom"/>
</dbReference>
<evidence type="ECO:0000256" key="9">
    <source>
        <dbReference type="ARBA" id="ARBA00023146"/>
    </source>
</evidence>
<sequence>MATVQPEWRSPPAPSAQVQQRLPGLSVYNSLTRSKTPFVPIDPDGQKVGWYACGPTVYDDAHLGHARNYVSTDIIRRILTDYFRFHVTFVMNITDVDDKIILAARQQYLLSQWLARHTVVDQEMRDMTTQAFAAYSEKNLPLLGAEVLPGSYDQQASRAYGHVLQGESLDRQGPPGDKEAKIKMHLRTADSAAQALKATRSSTEVFAAKVSGVLLPYIDSLEKHTVSGKDHDIFTTLTKRYEQRFFDDMESLNVRTPDKVTRVTEYGQQIVDFVRAIEVNGYAYEHEGSVYYDTHAWESSGGVYARLEPWNRNDKELQQDGEGSLSTKTTGFKRSGADFALWKASKEGEPSWSSPWGEGRPGWHIECSAMASDILGKQFDIHSGGIDLAFPHHDNELAQSEAYWAHKGCESVQWVNYFLHMGHLSIQGSKMSKSLKNFTTVREAIAKGDFTPRGLRIVFLLGAWRDGLEITGEVVKAGKAWEDKLDNFFIKVRDIQRRRDEHGQALDGLANGLHGLSTNGSTNGSGAALDGALEDAKSKFHNALCDSFDTPTSMRVISDLITAYNSEKKVSNDALLLAAQWATDMVVMFGLDGDHQEARMGWSGLDIPEQAKLSVYPLAQLRDRVREQAKAGKVDFSELSESLGDKDTADVAGQPYANAHAAFQHKLAELASNPDTSPKDYLAACDNVRDTVLWNLDIYLEDRDGLPALVRPLSQSLREERANKESAAASKAAAKEKAKVDAAAAEQGKLDKGKLSHLELFRTSEYSAWDAEGMPTHDVEGKEVAKSRTKKLRKEWERQRKAHEGWLATQGP</sequence>
<evidence type="ECO:0000256" key="5">
    <source>
        <dbReference type="ARBA" id="ARBA00022741"/>
    </source>
</evidence>
<dbReference type="GO" id="GO:0006423">
    <property type="term" value="P:cysteinyl-tRNA aminoacylation"/>
    <property type="evidence" value="ECO:0007669"/>
    <property type="project" value="InterPro"/>
</dbReference>
<evidence type="ECO:0000256" key="10">
    <source>
        <dbReference type="ARBA" id="ARBA00031499"/>
    </source>
</evidence>
<evidence type="ECO:0000256" key="6">
    <source>
        <dbReference type="ARBA" id="ARBA00022833"/>
    </source>
</evidence>
<proteinExistence type="inferred from homology"/>
<dbReference type="Pfam" id="PF01406">
    <property type="entry name" value="tRNA-synt_1e"/>
    <property type="match status" value="1"/>
</dbReference>
<dbReference type="SUPFAM" id="SSF52374">
    <property type="entry name" value="Nucleotidylyl transferase"/>
    <property type="match status" value="1"/>
</dbReference>
<dbReference type="InterPro" id="IPR015803">
    <property type="entry name" value="Cys-tRNA-ligase"/>
</dbReference>
<evidence type="ECO:0000256" key="7">
    <source>
        <dbReference type="ARBA" id="ARBA00022840"/>
    </source>
</evidence>
<dbReference type="CDD" id="cd00672">
    <property type="entry name" value="CysRS_core"/>
    <property type="match status" value="1"/>
</dbReference>
<dbReference type="Gene3D" id="3.40.50.620">
    <property type="entry name" value="HUPs"/>
    <property type="match status" value="2"/>
</dbReference>
<feature type="domain" description="tRNA synthetases class I catalytic" evidence="12">
    <location>
        <begin position="45"/>
        <end position="477"/>
    </location>
</feature>
<dbReference type="InterPro" id="IPR014729">
    <property type="entry name" value="Rossmann-like_a/b/a_fold"/>
</dbReference>
<dbReference type="Proteomes" id="UP001324427">
    <property type="component" value="Unassembled WGS sequence"/>
</dbReference>
<gene>
    <name evidence="13" type="ORF">LTR36_010427</name>
</gene>
<keyword evidence="5" id="KW-0547">Nucleotide-binding</keyword>
<evidence type="ECO:0000256" key="1">
    <source>
        <dbReference type="ARBA" id="ARBA00001947"/>
    </source>
</evidence>
<keyword evidence="14" id="KW-1185">Reference proteome</keyword>
<organism evidence="13 14">
    <name type="scientific">Oleoguttula mirabilis</name>
    <dbReference type="NCBI Taxonomy" id="1507867"/>
    <lineage>
        <taxon>Eukaryota</taxon>
        <taxon>Fungi</taxon>
        <taxon>Dikarya</taxon>
        <taxon>Ascomycota</taxon>
        <taxon>Pezizomycotina</taxon>
        <taxon>Dothideomycetes</taxon>
        <taxon>Dothideomycetidae</taxon>
        <taxon>Mycosphaerellales</taxon>
        <taxon>Teratosphaeriaceae</taxon>
        <taxon>Oleoguttula</taxon>
    </lineage>
</organism>
<accession>A0AAV9J4S7</accession>
<keyword evidence="9" id="KW-0030">Aminoacyl-tRNA synthetase</keyword>
<dbReference type="NCBIfam" id="TIGR00435">
    <property type="entry name" value="cysS"/>
    <property type="match status" value="1"/>
</dbReference>
<dbReference type="SUPFAM" id="SSF47323">
    <property type="entry name" value="Anticodon-binding domain of a subclass of class I aminoacyl-tRNA synthetases"/>
    <property type="match status" value="1"/>
</dbReference>
<dbReference type="GO" id="GO:0005737">
    <property type="term" value="C:cytoplasm"/>
    <property type="evidence" value="ECO:0007669"/>
    <property type="project" value="TreeGrafter"/>
</dbReference>
<dbReference type="PANTHER" id="PTHR10890:SF3">
    <property type="entry name" value="CYSTEINE--TRNA LIGASE, CYTOPLASMIC"/>
    <property type="match status" value="1"/>
</dbReference>
<feature type="compositionally biased region" description="Basic and acidic residues" evidence="11">
    <location>
        <begin position="794"/>
        <end position="804"/>
    </location>
</feature>
<dbReference type="GO" id="GO:0005524">
    <property type="term" value="F:ATP binding"/>
    <property type="evidence" value="ECO:0007669"/>
    <property type="project" value="UniProtKB-KW"/>
</dbReference>
<keyword evidence="8" id="KW-0648">Protein biosynthesis</keyword>
<evidence type="ECO:0000256" key="2">
    <source>
        <dbReference type="ARBA" id="ARBA00012832"/>
    </source>
</evidence>
<evidence type="ECO:0000313" key="14">
    <source>
        <dbReference type="Proteomes" id="UP001324427"/>
    </source>
</evidence>
<dbReference type="AlphaFoldDB" id="A0AAV9J4S7"/>
<dbReference type="GO" id="GO:0004817">
    <property type="term" value="F:cysteine-tRNA ligase activity"/>
    <property type="evidence" value="ECO:0007669"/>
    <property type="project" value="UniProtKB-EC"/>
</dbReference>
<evidence type="ECO:0000256" key="8">
    <source>
        <dbReference type="ARBA" id="ARBA00022917"/>
    </source>
</evidence>
<keyword evidence="7" id="KW-0067">ATP-binding</keyword>
<dbReference type="PANTHER" id="PTHR10890">
    <property type="entry name" value="CYSTEINYL-TRNA SYNTHETASE"/>
    <property type="match status" value="1"/>
</dbReference>
<reference evidence="13 14" key="1">
    <citation type="submission" date="2021-11" db="EMBL/GenBank/DDBJ databases">
        <title>Black yeast isolated from Biological Soil Crust.</title>
        <authorList>
            <person name="Kurbessoian T."/>
        </authorList>
    </citation>
    <scope>NUCLEOTIDE SEQUENCE [LARGE SCALE GENOMIC DNA]</scope>
    <source>
        <strain evidence="13 14">CCFEE 5522</strain>
    </source>
</reference>
<name>A0AAV9J4S7_9PEZI</name>
<evidence type="ECO:0000256" key="3">
    <source>
        <dbReference type="ARBA" id="ARBA00022598"/>
    </source>
</evidence>
<evidence type="ECO:0000259" key="12">
    <source>
        <dbReference type="Pfam" id="PF01406"/>
    </source>
</evidence>
<dbReference type="InterPro" id="IPR009080">
    <property type="entry name" value="tRNAsynth_Ia_anticodon-bd"/>
</dbReference>
<dbReference type="EMBL" id="JAVFHQ010000085">
    <property type="protein sequence ID" value="KAK4539716.1"/>
    <property type="molecule type" value="Genomic_DNA"/>
</dbReference>
<dbReference type="InterPro" id="IPR024909">
    <property type="entry name" value="Cys-tRNA/MSH_ligase"/>
</dbReference>
<dbReference type="GO" id="GO:0046872">
    <property type="term" value="F:metal ion binding"/>
    <property type="evidence" value="ECO:0007669"/>
    <property type="project" value="UniProtKB-KW"/>
</dbReference>
<evidence type="ECO:0000256" key="4">
    <source>
        <dbReference type="ARBA" id="ARBA00022723"/>
    </source>
</evidence>
<dbReference type="PRINTS" id="PR00983">
    <property type="entry name" value="TRNASYNTHCYS"/>
</dbReference>
<keyword evidence="3" id="KW-0436">Ligase</keyword>
<evidence type="ECO:0000256" key="11">
    <source>
        <dbReference type="SAM" id="MobiDB-lite"/>
    </source>
</evidence>
<comment type="cofactor">
    <cofactor evidence="1">
        <name>Zn(2+)</name>
        <dbReference type="ChEBI" id="CHEBI:29105"/>
    </cofactor>
</comment>
<evidence type="ECO:0000313" key="13">
    <source>
        <dbReference type="EMBL" id="KAK4539716.1"/>
    </source>
</evidence>
<keyword evidence="4" id="KW-0479">Metal-binding</keyword>